<gene>
    <name evidence="1" type="ORF">VIBNISOn1_270025</name>
</gene>
<evidence type="ECO:0008006" key="3">
    <source>
        <dbReference type="Google" id="ProtNLM"/>
    </source>
</evidence>
<proteinExistence type="predicted"/>
<evidence type="ECO:0000313" key="1">
    <source>
        <dbReference type="EMBL" id="CCO47199.1"/>
    </source>
</evidence>
<accession>A0AAV2VRB7</accession>
<protein>
    <recommendedName>
        <fullName evidence="3">Beta-galactosidase trimerisation domain-containing protein</fullName>
    </recommendedName>
</protein>
<dbReference type="Proteomes" id="UP000018211">
    <property type="component" value="Unassembled WGS sequence"/>
</dbReference>
<dbReference type="EMBL" id="CAOF01000117">
    <property type="protein sequence ID" value="CCO47199.1"/>
    <property type="molecule type" value="Genomic_DNA"/>
</dbReference>
<reference evidence="1 2" key="1">
    <citation type="journal article" date="2013" name="ISME J.">
        <title>Comparative genomics of pathogenic lineages of Vibrio nigripulchritudo identifies virulence-associated traits.</title>
        <authorList>
            <person name="Goudenege D."/>
            <person name="Labreuche Y."/>
            <person name="Krin E."/>
            <person name="Ansquer D."/>
            <person name="Mangenot S."/>
            <person name="Calteau A."/>
            <person name="Medigue C."/>
            <person name="Mazel D."/>
            <person name="Polz M.F."/>
            <person name="Le Roux F."/>
        </authorList>
    </citation>
    <scope>NUCLEOTIDE SEQUENCE [LARGE SCALE GENOMIC DNA]</scope>
    <source>
        <strain evidence="1 2">SOn1</strain>
    </source>
</reference>
<dbReference type="AlphaFoldDB" id="A0AAV2VRB7"/>
<organism evidence="1 2">
    <name type="scientific">Vibrio nigripulchritudo SOn1</name>
    <dbReference type="NCBI Taxonomy" id="1238450"/>
    <lineage>
        <taxon>Bacteria</taxon>
        <taxon>Pseudomonadati</taxon>
        <taxon>Pseudomonadota</taxon>
        <taxon>Gammaproteobacteria</taxon>
        <taxon>Vibrionales</taxon>
        <taxon>Vibrionaceae</taxon>
        <taxon>Vibrio</taxon>
    </lineage>
</organism>
<dbReference type="RefSeq" id="WP_022612086.1">
    <property type="nucleotide sequence ID" value="NZ_LK391965.1"/>
</dbReference>
<name>A0AAV2VRB7_9VIBR</name>
<sequence>MNKKIAYITWGCGSQILSFRDYAHWMDDMIYLNDLPSTDLTQYAAVIISCHTNGSQLEKHARQINAYVESGGFLIAFPVKNIDQWLTAVDVTWENKRINDWLWWTKPDGHIELYLPNPEHNLFDFVSFDDMKWHWHGVFNTNHSGISLLNMEEDEGTVMVDFPDLPNSGRVLLTTLDPHSHNGQRFMPAAKRLIDGFYPWLNRELGIDREQVPEFTVTYLSSSDIETENEPPYLQDTFANTPGRIRFQSVYEIDERVWNSDVIVVPRICDQIYLRTRQAEFMNYLKQGGQLVINSETVIEWLPVLKPFRTVPPRPFQNLKVRVANDPYGFFSKMPEGFDGWEGVFGQYSRGYSDMPEDGIALTHVGTENDPKPSDWLWQYPTDDGRGGKIVVHNGDDYHRYPDHGANKNGLLRDICIGLVRHRKHAIVNV</sequence>
<comment type="caution">
    <text evidence="1">The sequence shown here is derived from an EMBL/GenBank/DDBJ whole genome shotgun (WGS) entry which is preliminary data.</text>
</comment>
<evidence type="ECO:0000313" key="2">
    <source>
        <dbReference type="Proteomes" id="UP000018211"/>
    </source>
</evidence>